<keyword evidence="5 7" id="KW-1133">Transmembrane helix</keyword>
<comment type="caution">
    <text evidence="8">The sequence shown here is derived from an EMBL/GenBank/DDBJ whole genome shotgun (WGS) entry which is preliminary data.</text>
</comment>
<evidence type="ECO:0000256" key="2">
    <source>
        <dbReference type="ARBA" id="ARBA00022448"/>
    </source>
</evidence>
<keyword evidence="3" id="KW-1003">Cell membrane</keyword>
<feature type="transmembrane region" description="Helical" evidence="7">
    <location>
        <begin position="372"/>
        <end position="397"/>
    </location>
</feature>
<evidence type="ECO:0000256" key="5">
    <source>
        <dbReference type="ARBA" id="ARBA00022989"/>
    </source>
</evidence>
<dbReference type="Proteomes" id="UP000305654">
    <property type="component" value="Unassembled WGS sequence"/>
</dbReference>
<proteinExistence type="predicted"/>
<dbReference type="InterPro" id="IPR036259">
    <property type="entry name" value="MFS_trans_sf"/>
</dbReference>
<feature type="transmembrane region" description="Helical" evidence="7">
    <location>
        <begin position="228"/>
        <end position="252"/>
    </location>
</feature>
<name>A0A5R9JFP8_9PROT</name>
<dbReference type="AlphaFoldDB" id="A0A5R9JFP8"/>
<dbReference type="InterPro" id="IPR010290">
    <property type="entry name" value="TM_effector"/>
</dbReference>
<evidence type="ECO:0000256" key="3">
    <source>
        <dbReference type="ARBA" id="ARBA00022475"/>
    </source>
</evidence>
<dbReference type="CDD" id="cd06173">
    <property type="entry name" value="MFS_MefA_like"/>
    <property type="match status" value="1"/>
</dbReference>
<accession>A0A5R9JFP8</accession>
<reference evidence="8 9" key="1">
    <citation type="submission" date="2019-05" db="EMBL/GenBank/DDBJ databases">
        <authorList>
            <person name="Pankratov T."/>
            <person name="Grouzdev D."/>
        </authorList>
    </citation>
    <scope>NUCLEOTIDE SEQUENCE [LARGE SCALE GENOMIC DNA]</scope>
    <source>
        <strain evidence="8 9">KEBCLARHB70R</strain>
    </source>
</reference>
<dbReference type="Pfam" id="PF05977">
    <property type="entry name" value="MFS_3"/>
    <property type="match status" value="1"/>
</dbReference>
<evidence type="ECO:0000313" key="8">
    <source>
        <dbReference type="EMBL" id="TLU74236.1"/>
    </source>
</evidence>
<comment type="subcellular location">
    <subcellularLocation>
        <location evidence="1">Cell membrane</location>
        <topology evidence="1">Multi-pass membrane protein</topology>
    </subcellularLocation>
</comment>
<keyword evidence="9" id="KW-1185">Reference proteome</keyword>
<dbReference type="SUPFAM" id="SSF103473">
    <property type="entry name" value="MFS general substrate transporter"/>
    <property type="match status" value="1"/>
</dbReference>
<dbReference type="GO" id="GO:0005886">
    <property type="term" value="C:plasma membrane"/>
    <property type="evidence" value="ECO:0007669"/>
    <property type="project" value="UniProtKB-SubCell"/>
</dbReference>
<feature type="transmembrane region" description="Helical" evidence="7">
    <location>
        <begin position="54"/>
        <end position="75"/>
    </location>
</feature>
<keyword evidence="2" id="KW-0813">Transport</keyword>
<feature type="transmembrane region" description="Helical" evidence="7">
    <location>
        <begin position="179"/>
        <end position="198"/>
    </location>
</feature>
<evidence type="ECO:0000256" key="1">
    <source>
        <dbReference type="ARBA" id="ARBA00004651"/>
    </source>
</evidence>
<gene>
    <name evidence="8" type="ORF">FE263_03290</name>
</gene>
<feature type="transmembrane region" description="Helical" evidence="7">
    <location>
        <begin position="110"/>
        <end position="129"/>
    </location>
</feature>
<dbReference type="Gene3D" id="1.20.1250.20">
    <property type="entry name" value="MFS general substrate transporter like domains"/>
    <property type="match status" value="1"/>
</dbReference>
<feature type="transmembrane region" description="Helical" evidence="7">
    <location>
        <begin position="258"/>
        <end position="281"/>
    </location>
</feature>
<protein>
    <submittedName>
        <fullName evidence="8">MFS transporter</fullName>
    </submittedName>
</protein>
<dbReference type="PANTHER" id="PTHR23513">
    <property type="entry name" value="INTEGRAL MEMBRANE EFFLUX PROTEIN-RELATED"/>
    <property type="match status" value="1"/>
</dbReference>
<dbReference type="EMBL" id="VCDI01000001">
    <property type="protein sequence ID" value="TLU74236.1"/>
    <property type="molecule type" value="Genomic_DNA"/>
</dbReference>
<evidence type="ECO:0000256" key="4">
    <source>
        <dbReference type="ARBA" id="ARBA00022692"/>
    </source>
</evidence>
<sequence length="413" mass="42726">MSHANLDTDATPPVRLLSHPGLSLLLLSRGGSSLGYQMQAVAVGWQIYELTHRAFSLGLLGLAQFAPMVLLIFVAGHVADQFDRRRVAALCQCVEALGATVLAAGSLLHFLTPGLIYAVVALLGAARAFEGPCMQAMLPSLVPAALFPRAAALSSSMLQTCTIVGPSLGGLLYGLGAPVPYVVCTAMFLVAACMNGLVRMESPPRPARKVDLDAVFGGIRFIRANPDILGAISLDLFAVLLGGATALLPVYAHDILHAGPVALGLLRAAPAIGALAVSLVLARRPISGGAGRLMFAAVAVFGIATIVFGVSRSLPLSIGCLAVLGGADVVSVVVRSSLVQLRTPEEMRGRVSAVNMLFIGTSNQLGEFESGSLAALVGAVPAVVLGGVGTLLVTLLWMKLFPTLRRLDRLEAS</sequence>
<evidence type="ECO:0000256" key="6">
    <source>
        <dbReference type="ARBA" id="ARBA00023136"/>
    </source>
</evidence>
<dbReference type="OrthoDB" id="7283966at2"/>
<evidence type="ECO:0000256" key="7">
    <source>
        <dbReference type="SAM" id="Phobius"/>
    </source>
</evidence>
<dbReference type="PANTHER" id="PTHR23513:SF9">
    <property type="entry name" value="ENTEROBACTIN EXPORTER ENTS"/>
    <property type="match status" value="1"/>
</dbReference>
<keyword evidence="6 7" id="KW-0472">Membrane</keyword>
<organism evidence="8 9">
    <name type="scientific">Lichenicoccus roseus</name>
    <dbReference type="NCBI Taxonomy" id="2683649"/>
    <lineage>
        <taxon>Bacteria</taxon>
        <taxon>Pseudomonadati</taxon>
        <taxon>Pseudomonadota</taxon>
        <taxon>Alphaproteobacteria</taxon>
        <taxon>Acetobacterales</taxon>
        <taxon>Acetobacteraceae</taxon>
        <taxon>Lichenicoccus</taxon>
    </lineage>
</organism>
<dbReference type="RefSeq" id="WP_138324488.1">
    <property type="nucleotide sequence ID" value="NZ_VCDI01000001.1"/>
</dbReference>
<evidence type="ECO:0000313" key="9">
    <source>
        <dbReference type="Proteomes" id="UP000305654"/>
    </source>
</evidence>
<feature type="transmembrane region" description="Helical" evidence="7">
    <location>
        <begin position="293"/>
        <end position="310"/>
    </location>
</feature>
<keyword evidence="4 7" id="KW-0812">Transmembrane</keyword>